<name>A0A7G2FHN1_ARATH</name>
<sequence length="273" mass="30273">MANSISSISLPRCFIFNNGSHKSRPWPSSSSFFLNKSSKHHPHPLLSLSSSPSSVVETDNDDDNDLTFSGCRACGKEEKESGCNGDGRIQGGIATVPGFGWWPIKAYRPCPAFVEAGGRYRRIGQSMDEVAFGRGDSKSSTSVDTSDSLLRQTKPTSSSKSSNKKNKTKTLWFLSVGETSSMEEVAREEVEIDKDLRRKIKKTVKKILESSNLYKITEIKAREEASIKLDLDLSQDPYKVIVKEEVENFLEEAVKLIGNKLAMLPKRIESTSI</sequence>
<reference evidence="3 4" key="1">
    <citation type="submission" date="2020-09" db="EMBL/GenBank/DDBJ databases">
        <authorList>
            <person name="Ashkenazy H."/>
        </authorList>
    </citation>
    <scope>NUCLEOTIDE SEQUENCE [LARGE SCALE GENOMIC DNA]</scope>
    <source>
        <strain evidence="4">cv. Cdm-0</strain>
    </source>
</reference>
<feature type="region of interest" description="Disordered" evidence="1">
    <location>
        <begin position="131"/>
        <end position="164"/>
    </location>
</feature>
<evidence type="ECO:0000313" key="3">
    <source>
        <dbReference type="EMBL" id="CAD5333710.1"/>
    </source>
</evidence>
<dbReference type="EMBL" id="LR881470">
    <property type="protein sequence ID" value="CAD5333710.1"/>
    <property type="molecule type" value="Genomic_DNA"/>
</dbReference>
<protein>
    <submittedName>
        <fullName evidence="3">(thale cress) hypothetical protein</fullName>
    </submittedName>
</protein>
<feature type="compositionally biased region" description="Low complexity" evidence="1">
    <location>
        <begin position="138"/>
        <end position="161"/>
    </location>
</feature>
<dbReference type="PANTHER" id="PTHR47721:SF2">
    <property type="entry name" value="OS01G0235100 PROTEIN"/>
    <property type="match status" value="1"/>
</dbReference>
<evidence type="ECO:0000313" key="4">
    <source>
        <dbReference type="Proteomes" id="UP000516314"/>
    </source>
</evidence>
<feature type="domain" description="DEK-C" evidence="2">
    <location>
        <begin position="194"/>
        <end position="251"/>
    </location>
</feature>
<proteinExistence type="predicted"/>
<evidence type="ECO:0000259" key="2">
    <source>
        <dbReference type="PROSITE" id="PS51998"/>
    </source>
</evidence>
<organism evidence="3 4">
    <name type="scientific">Arabidopsis thaliana</name>
    <name type="common">Mouse-ear cress</name>
    <dbReference type="NCBI Taxonomy" id="3702"/>
    <lineage>
        <taxon>Eukaryota</taxon>
        <taxon>Viridiplantae</taxon>
        <taxon>Streptophyta</taxon>
        <taxon>Embryophyta</taxon>
        <taxon>Tracheophyta</taxon>
        <taxon>Spermatophyta</taxon>
        <taxon>Magnoliopsida</taxon>
        <taxon>eudicotyledons</taxon>
        <taxon>Gunneridae</taxon>
        <taxon>Pentapetalae</taxon>
        <taxon>rosids</taxon>
        <taxon>malvids</taxon>
        <taxon>Brassicales</taxon>
        <taxon>Brassicaceae</taxon>
        <taxon>Camelineae</taxon>
        <taxon>Arabidopsis</taxon>
    </lineage>
</organism>
<dbReference type="PANTHER" id="PTHR47721">
    <property type="entry name" value="OS01G0235100 PROTEIN"/>
    <property type="match status" value="1"/>
</dbReference>
<dbReference type="Proteomes" id="UP000516314">
    <property type="component" value="Chromosome 5"/>
</dbReference>
<dbReference type="AlphaFoldDB" id="A0A7G2FHN1"/>
<gene>
    <name evidence="3" type="ORF">AT9943_LOCUS21057</name>
</gene>
<evidence type="ECO:0000256" key="1">
    <source>
        <dbReference type="SAM" id="MobiDB-lite"/>
    </source>
</evidence>
<dbReference type="Pfam" id="PF08766">
    <property type="entry name" value="DEK_C"/>
    <property type="match status" value="1"/>
</dbReference>
<accession>A0A7G2FHN1</accession>
<dbReference type="InterPro" id="IPR014876">
    <property type="entry name" value="DEK_C"/>
</dbReference>
<dbReference type="PROSITE" id="PS51998">
    <property type="entry name" value="DEK_C"/>
    <property type="match status" value="1"/>
</dbReference>